<protein>
    <recommendedName>
        <fullName evidence="3">Peptidase M56 domain-containing protein</fullName>
    </recommendedName>
</protein>
<dbReference type="InterPro" id="IPR052173">
    <property type="entry name" value="Beta-lactam_resp_regulator"/>
</dbReference>
<organism evidence="4 5">
    <name type="scientific">Tsuneonella deserti</name>
    <dbReference type="NCBI Taxonomy" id="2035528"/>
    <lineage>
        <taxon>Bacteria</taxon>
        <taxon>Pseudomonadati</taxon>
        <taxon>Pseudomonadota</taxon>
        <taxon>Alphaproteobacteria</taxon>
        <taxon>Sphingomonadales</taxon>
        <taxon>Erythrobacteraceae</taxon>
        <taxon>Tsuneonella</taxon>
    </lineage>
</organism>
<evidence type="ECO:0000259" key="3">
    <source>
        <dbReference type="Pfam" id="PF05569"/>
    </source>
</evidence>
<dbReference type="Pfam" id="PF05569">
    <property type="entry name" value="Peptidase_M56"/>
    <property type="match status" value="1"/>
</dbReference>
<dbReference type="CDD" id="cd07341">
    <property type="entry name" value="M56_BlaR1_MecR1_like"/>
    <property type="match status" value="1"/>
</dbReference>
<feature type="compositionally biased region" description="Basic and acidic residues" evidence="1">
    <location>
        <begin position="501"/>
        <end position="510"/>
    </location>
</feature>
<proteinExistence type="predicted"/>
<reference evidence="5" key="1">
    <citation type="journal article" date="2019" name="Int. J. Syst. Evol. Microbiol.">
        <title>The Global Catalogue of Microorganisms (GCM) 10K type strain sequencing project: providing services to taxonomists for standard genome sequencing and annotation.</title>
        <authorList>
            <consortium name="The Broad Institute Genomics Platform"/>
            <consortium name="The Broad Institute Genome Sequencing Center for Infectious Disease"/>
            <person name="Wu L."/>
            <person name="Ma J."/>
        </authorList>
    </citation>
    <scope>NUCLEOTIDE SEQUENCE [LARGE SCALE GENOMIC DNA]</scope>
    <source>
        <strain evidence="5">CGMCC 1.15959</strain>
    </source>
</reference>
<sequence>MSWIFDTLVWTGALIALVLSARRPVSRSFGPKAAYALWLLPLMRLVLPPIVLPAWLAPGPAVLVPPPLPPTGTAELSYLAAAPAQAPFNWQLLLLAVWSAGVVIYITLRLTSYFQLRRQLLESARCVGEAGRIRLVETPATASPLAFGVLDKVVALPPGFMASSDRRARDLALAHELAHHRAQDLAFNFLALPLFALHWFNPLSLLGWRAMRRDQEAACDARVIEHRDRSERAAYAILIASAVAGPRGALAAPMACPVLGDKSIVHRLRNLTMTDPSLRRRRAGALLIGASMLLVPLTASISYAQDEAPEAPQLPEPPVPPAAPLVNDDVAVPVPPAAPEAPLPPEVQAERYVIHETGKDGKRRVVVVRTAEDSERGPRVIERRVLRAGPDGAFDEKAFEKEMEALEKRMERLGEDQERIAMVDRQAIARTAKEAARVGRIARLSAPRVVMTCDGEGNVSESRSADGRQVIRICQKRIGQEALAGLRSARASISADADMPENARSEALRSLDREIERLEKDQ</sequence>
<dbReference type="RefSeq" id="WP_188644376.1">
    <property type="nucleotide sequence ID" value="NZ_BMKL01000001.1"/>
</dbReference>
<feature type="transmembrane region" description="Helical" evidence="2">
    <location>
        <begin position="88"/>
        <end position="108"/>
    </location>
</feature>
<gene>
    <name evidence="4" type="ORF">GCM10011515_12770</name>
</gene>
<name>A0ABQ1S7T7_9SPHN</name>
<feature type="region of interest" description="Disordered" evidence="1">
    <location>
        <begin position="489"/>
        <end position="510"/>
    </location>
</feature>
<dbReference type="InterPro" id="IPR008756">
    <property type="entry name" value="Peptidase_M56"/>
</dbReference>
<keyword evidence="2" id="KW-0812">Transmembrane</keyword>
<keyword evidence="2" id="KW-0472">Membrane</keyword>
<dbReference type="PANTHER" id="PTHR34978:SF3">
    <property type="entry name" value="SLR0241 PROTEIN"/>
    <property type="match status" value="1"/>
</dbReference>
<evidence type="ECO:0000313" key="4">
    <source>
        <dbReference type="EMBL" id="GGD94399.1"/>
    </source>
</evidence>
<keyword evidence="5" id="KW-1185">Reference proteome</keyword>
<evidence type="ECO:0000256" key="2">
    <source>
        <dbReference type="SAM" id="Phobius"/>
    </source>
</evidence>
<dbReference type="Proteomes" id="UP000619041">
    <property type="component" value="Unassembled WGS sequence"/>
</dbReference>
<keyword evidence="2" id="KW-1133">Transmembrane helix</keyword>
<dbReference type="PANTHER" id="PTHR34978">
    <property type="entry name" value="POSSIBLE SENSOR-TRANSDUCER PROTEIN BLAR"/>
    <property type="match status" value="1"/>
</dbReference>
<feature type="domain" description="Peptidase M56" evidence="3">
    <location>
        <begin position="7"/>
        <end position="270"/>
    </location>
</feature>
<accession>A0ABQ1S7T7</accession>
<evidence type="ECO:0000313" key="5">
    <source>
        <dbReference type="Proteomes" id="UP000619041"/>
    </source>
</evidence>
<feature type="transmembrane region" description="Helical" evidence="2">
    <location>
        <begin position="283"/>
        <end position="304"/>
    </location>
</feature>
<evidence type="ECO:0000256" key="1">
    <source>
        <dbReference type="SAM" id="MobiDB-lite"/>
    </source>
</evidence>
<dbReference type="EMBL" id="BMKL01000001">
    <property type="protein sequence ID" value="GGD94399.1"/>
    <property type="molecule type" value="Genomic_DNA"/>
</dbReference>
<comment type="caution">
    <text evidence="4">The sequence shown here is derived from an EMBL/GenBank/DDBJ whole genome shotgun (WGS) entry which is preliminary data.</text>
</comment>